<organism evidence="2 3">
    <name type="scientific">Ilex paraguariensis</name>
    <name type="common">yerba mate</name>
    <dbReference type="NCBI Taxonomy" id="185542"/>
    <lineage>
        <taxon>Eukaryota</taxon>
        <taxon>Viridiplantae</taxon>
        <taxon>Streptophyta</taxon>
        <taxon>Embryophyta</taxon>
        <taxon>Tracheophyta</taxon>
        <taxon>Spermatophyta</taxon>
        <taxon>Magnoliopsida</taxon>
        <taxon>eudicotyledons</taxon>
        <taxon>Gunneridae</taxon>
        <taxon>Pentapetalae</taxon>
        <taxon>asterids</taxon>
        <taxon>campanulids</taxon>
        <taxon>Aquifoliales</taxon>
        <taxon>Aquifoliaceae</taxon>
        <taxon>Ilex</taxon>
    </lineage>
</organism>
<dbReference type="AlphaFoldDB" id="A0ABC8RPD1"/>
<evidence type="ECO:0000313" key="3">
    <source>
        <dbReference type="Proteomes" id="UP001642360"/>
    </source>
</evidence>
<proteinExistence type="predicted"/>
<dbReference type="Proteomes" id="UP001642360">
    <property type="component" value="Unassembled WGS sequence"/>
</dbReference>
<keyword evidence="1" id="KW-1133">Transmembrane helix</keyword>
<keyword evidence="1" id="KW-0472">Membrane</keyword>
<keyword evidence="1" id="KW-0812">Transmembrane</keyword>
<feature type="transmembrane region" description="Helical" evidence="1">
    <location>
        <begin position="71"/>
        <end position="89"/>
    </location>
</feature>
<evidence type="ECO:0000313" key="2">
    <source>
        <dbReference type="EMBL" id="CAK9146823.1"/>
    </source>
</evidence>
<keyword evidence="3" id="KW-1185">Reference proteome</keyword>
<name>A0ABC8RPD1_9AQUA</name>
<dbReference type="EMBL" id="CAUOFW020001614">
    <property type="protein sequence ID" value="CAK9146823.1"/>
    <property type="molecule type" value="Genomic_DNA"/>
</dbReference>
<comment type="caution">
    <text evidence="2">The sequence shown here is derived from an EMBL/GenBank/DDBJ whole genome shotgun (WGS) entry which is preliminary data.</text>
</comment>
<accession>A0ABC8RPD1</accession>
<protein>
    <submittedName>
        <fullName evidence="2">Uncharacterized protein</fullName>
    </submittedName>
</protein>
<reference evidence="2 3" key="1">
    <citation type="submission" date="2024-02" db="EMBL/GenBank/DDBJ databases">
        <authorList>
            <person name="Vignale AGUSTIN F."/>
            <person name="Sosa J E."/>
            <person name="Modenutti C."/>
        </authorList>
    </citation>
    <scope>NUCLEOTIDE SEQUENCE [LARGE SCALE GENOMIC DNA]</scope>
</reference>
<gene>
    <name evidence="2" type="ORF">ILEXP_LOCUS14694</name>
</gene>
<sequence>MVQLIQLKHKKHSTCAPSSFIKSTFDDCLSMSISPMNMEHSKESLAEAAAIAIPCWPAPVAATTKFRPIRLASIACAMALLILCAPPWLRSSLFI</sequence>
<evidence type="ECO:0000256" key="1">
    <source>
        <dbReference type="SAM" id="Phobius"/>
    </source>
</evidence>